<dbReference type="PANTHER" id="PTHR34474">
    <property type="entry name" value="SIGNAL TRANSDUCTION PROTEIN TRAP"/>
    <property type="match status" value="1"/>
</dbReference>
<name>A0A2M8IYV5_9RHOB</name>
<dbReference type="InterPro" id="IPR050404">
    <property type="entry name" value="Heme-degrading_MO"/>
</dbReference>
<organism evidence="2 3">
    <name type="scientific">Pseudooceanicola lipolyticus</name>
    <dbReference type="NCBI Taxonomy" id="2029104"/>
    <lineage>
        <taxon>Bacteria</taxon>
        <taxon>Pseudomonadati</taxon>
        <taxon>Pseudomonadota</taxon>
        <taxon>Alphaproteobacteria</taxon>
        <taxon>Rhodobacterales</taxon>
        <taxon>Paracoccaceae</taxon>
        <taxon>Pseudooceanicola</taxon>
    </lineage>
</organism>
<dbReference type="SUPFAM" id="SSF54909">
    <property type="entry name" value="Dimeric alpha+beta barrel"/>
    <property type="match status" value="1"/>
</dbReference>
<dbReference type="EMBL" id="PGTB01000077">
    <property type="protein sequence ID" value="PJE35674.1"/>
    <property type="molecule type" value="Genomic_DNA"/>
</dbReference>
<feature type="domain" description="ABM" evidence="1">
    <location>
        <begin position="3"/>
        <end position="103"/>
    </location>
</feature>
<dbReference type="PANTHER" id="PTHR34474:SF2">
    <property type="entry name" value="SIGNAL TRANSDUCTION PROTEIN TRAP"/>
    <property type="match status" value="1"/>
</dbReference>
<protein>
    <submittedName>
        <fullName evidence="2">Antibiotic biosynthesis monooxygenase</fullName>
    </submittedName>
</protein>
<proteinExistence type="predicted"/>
<dbReference type="InterPro" id="IPR011008">
    <property type="entry name" value="Dimeric_a/b-barrel"/>
</dbReference>
<keyword evidence="3" id="KW-1185">Reference proteome</keyword>
<comment type="caution">
    <text evidence="2">The sequence shown here is derived from an EMBL/GenBank/DDBJ whole genome shotgun (WGS) entry which is preliminary data.</text>
</comment>
<sequence length="106" mass="12400">MSFIAMNRFKIRHGSEAQFETVWKERESRLNEMTGFREFRLLKGPDGDGYCLYSSHVIWDSRADFESWTKSDQFREAHRNAGNSSTRDAMVEPPSFEGFETVLHQS</sequence>
<dbReference type="InterPro" id="IPR007138">
    <property type="entry name" value="ABM_dom"/>
</dbReference>
<accession>A0A2M8IYV5</accession>
<gene>
    <name evidence="2" type="ORF">CVM52_15925</name>
</gene>
<dbReference type="RefSeq" id="WP_100163470.1">
    <property type="nucleotide sequence ID" value="NZ_PGTB01000077.1"/>
</dbReference>
<keyword evidence="2" id="KW-0503">Monooxygenase</keyword>
<dbReference type="GO" id="GO:0004497">
    <property type="term" value="F:monooxygenase activity"/>
    <property type="evidence" value="ECO:0007669"/>
    <property type="project" value="UniProtKB-KW"/>
</dbReference>
<evidence type="ECO:0000313" key="2">
    <source>
        <dbReference type="EMBL" id="PJE35674.1"/>
    </source>
</evidence>
<dbReference type="AlphaFoldDB" id="A0A2M8IYV5"/>
<keyword evidence="2" id="KW-0560">Oxidoreductase</keyword>
<dbReference type="Pfam" id="PF03992">
    <property type="entry name" value="ABM"/>
    <property type="match status" value="1"/>
</dbReference>
<dbReference type="Gene3D" id="3.30.70.100">
    <property type="match status" value="1"/>
</dbReference>
<dbReference type="OrthoDB" id="9798115at2"/>
<dbReference type="PROSITE" id="PS51725">
    <property type="entry name" value="ABM"/>
    <property type="match status" value="1"/>
</dbReference>
<evidence type="ECO:0000259" key="1">
    <source>
        <dbReference type="PROSITE" id="PS51725"/>
    </source>
</evidence>
<reference evidence="2 3" key="1">
    <citation type="journal article" date="2018" name="Int. J. Syst. Evol. Microbiol.">
        <title>Pseudooceanicola lipolyticus sp. nov., a marine alphaproteobacterium, reclassification of Oceanicola flagellatus as Pseudooceanicola flagellatus comb. nov. and emended description of the genus Pseudooceanicola.</title>
        <authorList>
            <person name="Huang M.-M."/>
            <person name="Guo L.-L."/>
            <person name="Wu Y.-H."/>
            <person name="Lai Q.-L."/>
            <person name="Shao Z.-Z."/>
            <person name="Wang C.-S."/>
            <person name="Wu M."/>
            <person name="Xu X.-W."/>
        </authorList>
    </citation>
    <scope>NUCLEOTIDE SEQUENCE [LARGE SCALE GENOMIC DNA]</scope>
    <source>
        <strain evidence="2 3">157</strain>
    </source>
</reference>
<evidence type="ECO:0000313" key="3">
    <source>
        <dbReference type="Proteomes" id="UP000231553"/>
    </source>
</evidence>
<dbReference type="Proteomes" id="UP000231553">
    <property type="component" value="Unassembled WGS sequence"/>
</dbReference>